<keyword evidence="1" id="KW-0812">Transmembrane</keyword>
<evidence type="ECO:0000313" key="3">
    <source>
        <dbReference type="Proteomes" id="UP001628156"/>
    </source>
</evidence>
<dbReference type="Proteomes" id="UP001628156">
    <property type="component" value="Unassembled WGS sequence"/>
</dbReference>
<feature type="transmembrane region" description="Helical" evidence="1">
    <location>
        <begin position="202"/>
        <end position="221"/>
    </location>
</feature>
<evidence type="ECO:0000313" key="2">
    <source>
        <dbReference type="EMBL" id="GAB1225930.1"/>
    </source>
</evidence>
<keyword evidence="1" id="KW-1133">Transmembrane helix</keyword>
<feature type="transmembrane region" description="Helical" evidence="1">
    <location>
        <begin position="57"/>
        <end position="77"/>
    </location>
</feature>
<accession>A0ABQ0DSW1</accession>
<feature type="transmembrane region" description="Helical" evidence="1">
    <location>
        <begin position="145"/>
        <end position="166"/>
    </location>
</feature>
<protein>
    <submittedName>
        <fullName evidence="2">Uncharacterized protein</fullName>
    </submittedName>
</protein>
<feature type="transmembrane region" description="Helical" evidence="1">
    <location>
        <begin position="89"/>
        <end position="114"/>
    </location>
</feature>
<feature type="transmembrane region" description="Helical" evidence="1">
    <location>
        <begin position="172"/>
        <end position="190"/>
    </location>
</feature>
<feature type="transmembrane region" description="Helical" evidence="1">
    <location>
        <begin position="120"/>
        <end position="138"/>
    </location>
</feature>
<gene>
    <name evidence="2" type="ORF">ENUP19_0266G0019</name>
</gene>
<proteinExistence type="predicted"/>
<sequence length="265" mass="30588">MQVIKEGILKVISIGLEPEDFFEAKYQKIVYSVGGFYNMVKNQAFELNSKGNERVTGYTNLLIVGVCIFSLIILSYKKARGVYQSMNKFWMIIFNFALSVGAFFGFIVHALAIPSDILEGLWYCLYIFLIIALMLRFFQVFWECSVTVFMLMLPELIVFGYFDIIACWYYDKFLFIGVYVLFFGLSMGFIHLIHTCTRSSKYILYSFSDLIGLISVIVQITSIRYGNWDKNGFFHLGVSLYVLVNTISFSTISLSSSKKRKMKFD</sequence>
<reference evidence="2 3" key="1">
    <citation type="journal article" date="2019" name="PLoS Negl. Trop. Dis.">
        <title>Whole genome sequencing of Entamoeba nuttalli reveals mammalian host-related molecular signatures and a novel octapeptide-repeat surface protein.</title>
        <authorList>
            <person name="Tanaka M."/>
            <person name="Makiuchi T."/>
            <person name="Komiyama T."/>
            <person name="Shiina T."/>
            <person name="Osaki K."/>
            <person name="Tachibana H."/>
        </authorList>
    </citation>
    <scope>NUCLEOTIDE SEQUENCE [LARGE SCALE GENOMIC DNA]</scope>
    <source>
        <strain evidence="2 3">P19-061405</strain>
    </source>
</reference>
<keyword evidence="3" id="KW-1185">Reference proteome</keyword>
<keyword evidence="1" id="KW-0472">Membrane</keyword>
<organism evidence="2 3">
    <name type="scientific">Entamoeba nuttalli</name>
    <dbReference type="NCBI Taxonomy" id="412467"/>
    <lineage>
        <taxon>Eukaryota</taxon>
        <taxon>Amoebozoa</taxon>
        <taxon>Evosea</taxon>
        <taxon>Archamoebae</taxon>
        <taxon>Mastigamoebida</taxon>
        <taxon>Entamoebidae</taxon>
        <taxon>Entamoeba</taxon>
    </lineage>
</organism>
<name>A0ABQ0DSW1_9EUKA</name>
<dbReference type="EMBL" id="BAAFRS010000266">
    <property type="protein sequence ID" value="GAB1225930.1"/>
    <property type="molecule type" value="Genomic_DNA"/>
</dbReference>
<feature type="transmembrane region" description="Helical" evidence="1">
    <location>
        <begin position="233"/>
        <end position="254"/>
    </location>
</feature>
<comment type="caution">
    <text evidence="2">The sequence shown here is derived from an EMBL/GenBank/DDBJ whole genome shotgun (WGS) entry which is preliminary data.</text>
</comment>
<evidence type="ECO:0000256" key="1">
    <source>
        <dbReference type="SAM" id="Phobius"/>
    </source>
</evidence>